<dbReference type="InterPro" id="IPR003439">
    <property type="entry name" value="ABC_transporter-like_ATP-bd"/>
</dbReference>
<evidence type="ECO:0000256" key="2">
    <source>
        <dbReference type="ARBA" id="ARBA00005417"/>
    </source>
</evidence>
<evidence type="ECO:0000256" key="3">
    <source>
        <dbReference type="ARBA" id="ARBA00022448"/>
    </source>
</evidence>
<keyword evidence="3" id="KW-0813">Transport</keyword>
<protein>
    <submittedName>
        <fullName evidence="6">ATP-binding cassette domain-containing protein</fullName>
    </submittedName>
</protein>
<sequence>MSTKPLLKVQNLKKYYPIESGLMRKVTGHVKAVDDVSFELAQGEVLGLVGESGCGKTTLGRCIIRAIDPTAGSAQFTPGDDVSIDLASADKKTLQSVRPHMNMVFQDPFSSLSPRMTVREIIGEPLRAQRVPEREITQRVERIAEMCGLNPAHLSRYPNAFSGGQRQRVCIARALVTNPVLLVADEPVSALDVSIQAQILNLLQRLQRELNLSFIFVAHDLSVVEHIADRVAVMYVGKIIELASNEDLYSRPRHPYTEALLSAVPKPDPDLADETIILGGEVASAANPPSGCYFHPRCRYAGDVCKNAAPPLREIEPGHWSACHFAESLDLAGVVPEQDEGEIVT</sequence>
<dbReference type="GO" id="GO:0016887">
    <property type="term" value="F:ATP hydrolysis activity"/>
    <property type="evidence" value="ECO:0007669"/>
    <property type="project" value="InterPro"/>
</dbReference>
<evidence type="ECO:0000256" key="1">
    <source>
        <dbReference type="ARBA" id="ARBA00004417"/>
    </source>
</evidence>
<gene>
    <name evidence="6" type="ORF">FNA67_12510</name>
</gene>
<dbReference type="OrthoDB" id="9802264at2"/>
<dbReference type="GO" id="GO:0005524">
    <property type="term" value="F:ATP binding"/>
    <property type="evidence" value="ECO:0007669"/>
    <property type="project" value="UniProtKB-KW"/>
</dbReference>
<dbReference type="PANTHER" id="PTHR43776">
    <property type="entry name" value="TRANSPORT ATP-BINDING PROTEIN"/>
    <property type="match status" value="1"/>
</dbReference>
<dbReference type="EMBL" id="CP041690">
    <property type="protein sequence ID" value="QEE20948.1"/>
    <property type="molecule type" value="Genomic_DNA"/>
</dbReference>
<comment type="subcellular location">
    <subcellularLocation>
        <location evidence="1">Cell inner membrane</location>
        <topology evidence="1">Peripheral membrane protein</topology>
    </subcellularLocation>
</comment>
<evidence type="ECO:0000256" key="4">
    <source>
        <dbReference type="ARBA" id="ARBA00022741"/>
    </source>
</evidence>
<dbReference type="InterPro" id="IPR013563">
    <property type="entry name" value="Oligopep_ABC_C"/>
</dbReference>
<dbReference type="PROSITE" id="PS50893">
    <property type="entry name" value="ABC_TRANSPORTER_2"/>
    <property type="match status" value="1"/>
</dbReference>
<organism evidence="6 7">
    <name type="scientific">Paradevosia tibetensis</name>
    <dbReference type="NCBI Taxonomy" id="1447062"/>
    <lineage>
        <taxon>Bacteria</taxon>
        <taxon>Pseudomonadati</taxon>
        <taxon>Pseudomonadota</taxon>
        <taxon>Alphaproteobacteria</taxon>
        <taxon>Hyphomicrobiales</taxon>
        <taxon>Devosiaceae</taxon>
        <taxon>Paradevosia</taxon>
    </lineage>
</organism>
<dbReference type="Pfam" id="PF08352">
    <property type="entry name" value="oligo_HPY"/>
    <property type="match status" value="1"/>
</dbReference>
<evidence type="ECO:0000313" key="7">
    <source>
        <dbReference type="Proteomes" id="UP000321062"/>
    </source>
</evidence>
<dbReference type="RefSeq" id="WP_147656256.1">
    <property type="nucleotide sequence ID" value="NZ_BMFM01000001.1"/>
</dbReference>
<dbReference type="CDD" id="cd03257">
    <property type="entry name" value="ABC_NikE_OppD_transporters"/>
    <property type="match status" value="1"/>
</dbReference>
<dbReference type="PANTHER" id="PTHR43776:SF7">
    <property type="entry name" value="D,D-DIPEPTIDE TRANSPORT ATP-BINDING PROTEIN DDPF-RELATED"/>
    <property type="match status" value="1"/>
</dbReference>
<dbReference type="GO" id="GO:0015833">
    <property type="term" value="P:peptide transport"/>
    <property type="evidence" value="ECO:0007669"/>
    <property type="project" value="InterPro"/>
</dbReference>
<dbReference type="SUPFAM" id="SSF52540">
    <property type="entry name" value="P-loop containing nucleoside triphosphate hydrolases"/>
    <property type="match status" value="1"/>
</dbReference>
<dbReference type="InterPro" id="IPR027417">
    <property type="entry name" value="P-loop_NTPase"/>
</dbReference>
<dbReference type="InterPro" id="IPR050319">
    <property type="entry name" value="ABC_transp_ATP-bind"/>
</dbReference>
<dbReference type="SMART" id="SM00382">
    <property type="entry name" value="AAA"/>
    <property type="match status" value="1"/>
</dbReference>
<proteinExistence type="inferred from homology"/>
<dbReference type="InterPro" id="IPR017871">
    <property type="entry name" value="ABC_transporter-like_CS"/>
</dbReference>
<dbReference type="NCBIfam" id="TIGR01727">
    <property type="entry name" value="oligo_HPY"/>
    <property type="match status" value="1"/>
</dbReference>
<dbReference type="Pfam" id="PF00005">
    <property type="entry name" value="ABC_tran"/>
    <property type="match status" value="1"/>
</dbReference>
<dbReference type="FunFam" id="3.40.50.300:FF:000016">
    <property type="entry name" value="Oligopeptide ABC transporter ATP-binding component"/>
    <property type="match status" value="1"/>
</dbReference>
<dbReference type="AlphaFoldDB" id="A0A5B9DR74"/>
<dbReference type="PROSITE" id="PS00211">
    <property type="entry name" value="ABC_TRANSPORTER_1"/>
    <property type="match status" value="1"/>
</dbReference>
<dbReference type="KEGG" id="yti:FNA67_12510"/>
<keyword evidence="4" id="KW-0547">Nucleotide-binding</keyword>
<accession>A0A5B9DR74</accession>
<dbReference type="Proteomes" id="UP000321062">
    <property type="component" value="Chromosome"/>
</dbReference>
<reference evidence="6 7" key="1">
    <citation type="journal article" date="2015" name="Int. J. Syst. Evol. Microbiol.">
        <title>Youhaiella tibetensis gen. nov., sp. nov., isolated from subsurface sediment.</title>
        <authorList>
            <person name="Wang Y.X."/>
            <person name="Huang F.Q."/>
            <person name="Nogi Y."/>
            <person name="Pang S.J."/>
            <person name="Wang P.K."/>
            <person name="Lv J."/>
        </authorList>
    </citation>
    <scope>NUCLEOTIDE SEQUENCE [LARGE SCALE GENOMIC DNA]</scope>
    <source>
        <strain evidence="7">fig4</strain>
    </source>
</reference>
<keyword evidence="7" id="KW-1185">Reference proteome</keyword>
<comment type="similarity">
    <text evidence="2">Belongs to the ABC transporter superfamily.</text>
</comment>
<dbReference type="Gene3D" id="3.40.50.300">
    <property type="entry name" value="P-loop containing nucleotide triphosphate hydrolases"/>
    <property type="match status" value="1"/>
</dbReference>
<dbReference type="GO" id="GO:0055085">
    <property type="term" value="P:transmembrane transport"/>
    <property type="evidence" value="ECO:0007669"/>
    <property type="project" value="UniProtKB-ARBA"/>
</dbReference>
<name>A0A5B9DR74_9HYPH</name>
<dbReference type="GO" id="GO:0005886">
    <property type="term" value="C:plasma membrane"/>
    <property type="evidence" value="ECO:0007669"/>
    <property type="project" value="UniProtKB-SubCell"/>
</dbReference>
<dbReference type="InterPro" id="IPR003593">
    <property type="entry name" value="AAA+_ATPase"/>
</dbReference>
<evidence type="ECO:0000313" key="6">
    <source>
        <dbReference type="EMBL" id="QEE20948.1"/>
    </source>
</evidence>
<evidence type="ECO:0000256" key="5">
    <source>
        <dbReference type="ARBA" id="ARBA00022840"/>
    </source>
</evidence>
<keyword evidence="5 6" id="KW-0067">ATP-binding</keyword>